<dbReference type="PANTHER" id="PTHR10696">
    <property type="entry name" value="GAMMA-BUTYROBETAINE HYDROXYLASE-RELATED"/>
    <property type="match status" value="1"/>
</dbReference>
<dbReference type="GO" id="GO:0016706">
    <property type="term" value="F:2-oxoglutarate-dependent dioxygenase activity"/>
    <property type="evidence" value="ECO:0007669"/>
    <property type="project" value="UniProtKB-ARBA"/>
</dbReference>
<dbReference type="InterPro" id="IPR003819">
    <property type="entry name" value="TauD/TfdA-like"/>
</dbReference>
<evidence type="ECO:0000256" key="2">
    <source>
        <dbReference type="ARBA" id="ARBA00023002"/>
    </source>
</evidence>
<evidence type="ECO:0000256" key="3">
    <source>
        <dbReference type="ARBA" id="ARBA00023194"/>
    </source>
</evidence>
<evidence type="ECO:0000313" key="8">
    <source>
        <dbReference type="Proteomes" id="UP000297429"/>
    </source>
</evidence>
<comment type="cofactor">
    <cofactor evidence="1">
        <name>Fe(2+)</name>
        <dbReference type="ChEBI" id="CHEBI:29033"/>
    </cofactor>
</comment>
<accession>A0A497XTI3</accession>
<protein>
    <submittedName>
        <fullName evidence="5">TfdA family taurine catabolism dioxygenase TauD</fullName>
    </submittedName>
</protein>
<keyword evidence="2" id="KW-0560">Oxidoreductase</keyword>
<reference evidence="5 7" key="1">
    <citation type="submission" date="2018-10" db="EMBL/GenBank/DDBJ databases">
        <title>Genomic Encyclopedia of Archaeal and Bacterial Type Strains, Phase II (KMG-II): from individual species to whole genera.</title>
        <authorList>
            <person name="Goeker M."/>
        </authorList>
    </citation>
    <scope>NUCLEOTIDE SEQUENCE [LARGE SCALE GENOMIC DNA]</scope>
    <source>
        <strain evidence="5 7">DSM 19624</strain>
    </source>
</reference>
<dbReference type="OrthoDB" id="9769888at2"/>
<evidence type="ECO:0000313" key="6">
    <source>
        <dbReference type="EMBL" id="TFB29420.1"/>
    </source>
</evidence>
<dbReference type="RefSeq" id="WP_121286851.1">
    <property type="nucleotide sequence ID" value="NZ_RCCK01000014.1"/>
</dbReference>
<keyword evidence="8" id="KW-1185">Reference proteome</keyword>
<name>A0A497XTI3_9SPHI</name>
<dbReference type="Pfam" id="PF02668">
    <property type="entry name" value="TauD"/>
    <property type="match status" value="1"/>
</dbReference>
<organism evidence="5 7">
    <name type="scientific">Pedobacter alluvionis</name>
    <dbReference type="NCBI Taxonomy" id="475253"/>
    <lineage>
        <taxon>Bacteria</taxon>
        <taxon>Pseudomonadati</taxon>
        <taxon>Bacteroidota</taxon>
        <taxon>Sphingobacteriia</taxon>
        <taxon>Sphingobacteriales</taxon>
        <taxon>Sphingobacteriaceae</taxon>
        <taxon>Pedobacter</taxon>
    </lineage>
</organism>
<keyword evidence="3" id="KW-0045">Antibiotic biosynthesis</keyword>
<dbReference type="AlphaFoldDB" id="A0A497XTI3"/>
<gene>
    <name evidence="5" type="ORF">BCL90_4379</name>
    <name evidence="6" type="ORF">E3V97_20495</name>
</gene>
<evidence type="ECO:0000259" key="4">
    <source>
        <dbReference type="Pfam" id="PF02668"/>
    </source>
</evidence>
<dbReference type="InterPro" id="IPR050411">
    <property type="entry name" value="AlphaKG_dependent_hydroxylases"/>
</dbReference>
<proteinExistence type="predicted"/>
<evidence type="ECO:0000313" key="5">
    <source>
        <dbReference type="EMBL" id="RLJ72740.1"/>
    </source>
</evidence>
<sequence length="324" mass="37610">MQTDILIESLKKADQTIIVVRPKEGALLTLQHLLQYLEKEKGNLYQMLLKHGGILFRGFDINDKEEFLKVKEICAGASNFDYVDGNSPRTKLSDNVYTSTEYPKEYRISLHNEMSYSNKWPGLIFFFCKTPAEEGGETPVLDCRSILKTLDQDMVKAFEEYGVKYTRCLNGAVGAGKSWMDTFETHDKSVVEDYCKANDIQFKWDGDFLCLSQLGAGVEVHPLTKEKVWFNQANQFHPSNLPEDIYRALKMMYSKNKHKYPQYAYFGNDEEIPEQYLSEITEQHFEQAFMFKWEKGDVLMLDNMLMAHGRMPFKGDRKIYVSMC</sequence>
<evidence type="ECO:0000256" key="1">
    <source>
        <dbReference type="ARBA" id="ARBA00001954"/>
    </source>
</evidence>
<dbReference type="SUPFAM" id="SSF51197">
    <property type="entry name" value="Clavaminate synthase-like"/>
    <property type="match status" value="1"/>
</dbReference>
<comment type="caution">
    <text evidence="5">The sequence shown here is derived from an EMBL/GenBank/DDBJ whole genome shotgun (WGS) entry which is preliminary data.</text>
</comment>
<feature type="domain" description="TauD/TfdA-like" evidence="4">
    <location>
        <begin position="29"/>
        <end position="321"/>
    </location>
</feature>
<dbReference type="GO" id="GO:0017000">
    <property type="term" value="P:antibiotic biosynthetic process"/>
    <property type="evidence" value="ECO:0007669"/>
    <property type="project" value="UniProtKB-KW"/>
</dbReference>
<dbReference type="Proteomes" id="UP000297429">
    <property type="component" value="Unassembled WGS sequence"/>
</dbReference>
<evidence type="ECO:0000313" key="7">
    <source>
        <dbReference type="Proteomes" id="UP000273898"/>
    </source>
</evidence>
<dbReference type="EMBL" id="RCCK01000014">
    <property type="protein sequence ID" value="RLJ72740.1"/>
    <property type="molecule type" value="Genomic_DNA"/>
</dbReference>
<dbReference type="EMBL" id="SOPX01000004">
    <property type="protein sequence ID" value="TFB29420.1"/>
    <property type="molecule type" value="Genomic_DNA"/>
</dbReference>
<reference evidence="6 8" key="2">
    <citation type="submission" date="2019-03" db="EMBL/GenBank/DDBJ databases">
        <authorList>
            <person name="He R.-H."/>
        </authorList>
    </citation>
    <scope>NUCLEOTIDE SEQUENCE [LARGE SCALE GENOMIC DNA]</scope>
    <source>
        <strain evidence="6 8">DSM 19624</strain>
    </source>
</reference>
<keyword evidence="5" id="KW-0223">Dioxygenase</keyword>
<dbReference type="PANTHER" id="PTHR10696:SF56">
    <property type="entry name" value="TAUD_TFDA-LIKE DOMAIN-CONTAINING PROTEIN"/>
    <property type="match status" value="1"/>
</dbReference>
<dbReference type="Gene3D" id="3.60.130.10">
    <property type="entry name" value="Clavaminate synthase-like"/>
    <property type="match status" value="1"/>
</dbReference>
<dbReference type="InterPro" id="IPR042098">
    <property type="entry name" value="TauD-like_sf"/>
</dbReference>
<dbReference type="Proteomes" id="UP000273898">
    <property type="component" value="Unassembled WGS sequence"/>
</dbReference>